<dbReference type="InterPro" id="IPR001087">
    <property type="entry name" value="GDSL"/>
</dbReference>
<dbReference type="Pfam" id="PF00657">
    <property type="entry name" value="Lipase_GDSL"/>
    <property type="match status" value="1"/>
</dbReference>
<gene>
    <name evidence="4" type="ORF">HII31_08153</name>
</gene>
<dbReference type="GO" id="GO:0006629">
    <property type="term" value="P:lipid metabolic process"/>
    <property type="evidence" value="ECO:0007669"/>
    <property type="project" value="InterPro"/>
</dbReference>
<dbReference type="PROSITE" id="PS01098">
    <property type="entry name" value="LIPASE_GDSL_SER"/>
    <property type="match status" value="1"/>
</dbReference>
<dbReference type="InterPro" id="IPR036514">
    <property type="entry name" value="SGNH_hydro_sf"/>
</dbReference>
<feature type="region of interest" description="Disordered" evidence="1">
    <location>
        <begin position="75"/>
        <end position="97"/>
    </location>
</feature>
<dbReference type="OrthoDB" id="2119228at2759"/>
<dbReference type="PANTHER" id="PTHR30383:SF2">
    <property type="entry name" value="CELLULOSE-BINDING PROTEIN"/>
    <property type="match status" value="1"/>
</dbReference>
<feature type="domain" description="Fibronectin type-III" evidence="3">
    <location>
        <begin position="293"/>
        <end position="381"/>
    </location>
</feature>
<dbReference type="PANTHER" id="PTHR30383">
    <property type="entry name" value="THIOESTERASE 1/PROTEASE 1/LYSOPHOSPHOLIPASE L1"/>
    <property type="match status" value="1"/>
</dbReference>
<dbReference type="AlphaFoldDB" id="A0A8H6VJN2"/>
<dbReference type="PROSITE" id="PS50853">
    <property type="entry name" value="FN3"/>
    <property type="match status" value="1"/>
</dbReference>
<dbReference type="SUPFAM" id="SSF52266">
    <property type="entry name" value="SGNH hydrolase"/>
    <property type="match status" value="1"/>
</dbReference>
<dbReference type="InterPro" id="IPR036116">
    <property type="entry name" value="FN3_sf"/>
</dbReference>
<dbReference type="Gene3D" id="3.40.50.1110">
    <property type="entry name" value="SGNH hydrolase"/>
    <property type="match status" value="1"/>
</dbReference>
<keyword evidence="5" id="KW-1185">Reference proteome</keyword>
<dbReference type="InterPro" id="IPR051532">
    <property type="entry name" value="Ester_Hydrolysis_Enzymes"/>
</dbReference>
<dbReference type="CDD" id="cd00063">
    <property type="entry name" value="FN3"/>
    <property type="match status" value="3"/>
</dbReference>
<evidence type="ECO:0000259" key="3">
    <source>
        <dbReference type="PROSITE" id="PS50853"/>
    </source>
</evidence>
<accession>A0A8H6VJN2</accession>
<evidence type="ECO:0000313" key="4">
    <source>
        <dbReference type="EMBL" id="KAF7190439.1"/>
    </source>
</evidence>
<keyword evidence="2" id="KW-0732">Signal</keyword>
<dbReference type="Gene3D" id="2.60.40.10">
    <property type="entry name" value="Immunoglobulins"/>
    <property type="match status" value="3"/>
</dbReference>
<dbReference type="InterPro" id="IPR003961">
    <property type="entry name" value="FN3_dom"/>
</dbReference>
<organism evidence="4 5">
    <name type="scientific">Pseudocercospora fuligena</name>
    <dbReference type="NCBI Taxonomy" id="685502"/>
    <lineage>
        <taxon>Eukaryota</taxon>
        <taxon>Fungi</taxon>
        <taxon>Dikarya</taxon>
        <taxon>Ascomycota</taxon>
        <taxon>Pezizomycotina</taxon>
        <taxon>Dothideomycetes</taxon>
        <taxon>Dothideomycetidae</taxon>
        <taxon>Mycosphaerellales</taxon>
        <taxon>Mycosphaerellaceae</taxon>
        <taxon>Pseudocercospora</taxon>
    </lineage>
</organism>
<dbReference type="Proteomes" id="UP000660729">
    <property type="component" value="Unassembled WGS sequence"/>
</dbReference>
<dbReference type="EMBL" id="JABCIY010000169">
    <property type="protein sequence ID" value="KAF7190439.1"/>
    <property type="molecule type" value="Genomic_DNA"/>
</dbReference>
<evidence type="ECO:0000256" key="2">
    <source>
        <dbReference type="SAM" id="SignalP"/>
    </source>
</evidence>
<proteinExistence type="predicted"/>
<evidence type="ECO:0000256" key="1">
    <source>
        <dbReference type="SAM" id="MobiDB-lite"/>
    </source>
</evidence>
<feature type="signal peptide" evidence="2">
    <location>
        <begin position="1"/>
        <end position="19"/>
    </location>
</feature>
<name>A0A8H6VJN2_9PEZI</name>
<dbReference type="GO" id="GO:0004622">
    <property type="term" value="F:phosphatidylcholine lysophospholipase activity"/>
    <property type="evidence" value="ECO:0007669"/>
    <property type="project" value="TreeGrafter"/>
</dbReference>
<feature type="chain" id="PRO_5034149750" evidence="2">
    <location>
        <begin position="20"/>
        <end position="569"/>
    </location>
</feature>
<sequence length="569" mass="63194">MPFILNIFINILLFCGISSTAFEMGESKRPRRRILILGDSITHGGEGDYTWRYRLWEWFQQHKINADFVGPYTGVNRRDEPVPPQPPRLPGEHESPPKDRIPWGYNVNVSHHFDSSHFATWGYQAKQATSVIGDAVRQSNATMLLSLVGFNDLGWFVDDANGTMKSIETILQECRKANPTMEFVFGNVVHRSKMDGRQDLIDNTKLLNKLLKTAASKWNSTKSPVSYADVASLYECGPEYGDKCPAAYDGLHPNARGEYQIAKAFSKALHKDFALGEGPLEIPTRIPARDLKAPSRIVVEGAPMGLAVTWNHVFGAEYDYRRREKGQSSWSEHQIATNRADLTDTIPGTEYEIQIRSRHGYENGSWSDSHSAIATRDTAPPPHNIKVFPANSSFSISWEPPAGNWSIERYEILWADQDVQGFPSNQGARGNATVVRGLTNSHRIQAGMRTWTRSSNGLCGGGDYAFARPLRLGAGSPQRPSHLMARSVDDRTIDLSWQGRGSNAGYLIYLRNVSGASDVATTDGQVVADTNKTVSVMFGNIWDFEISVSAVNGEEESQRSAGIVPEKVE</sequence>
<evidence type="ECO:0000313" key="5">
    <source>
        <dbReference type="Proteomes" id="UP000660729"/>
    </source>
</evidence>
<protein>
    <submittedName>
        <fullName evidence="4">Fibronectin type III domain-containing protein 1</fullName>
    </submittedName>
</protein>
<dbReference type="InterPro" id="IPR013783">
    <property type="entry name" value="Ig-like_fold"/>
</dbReference>
<reference evidence="4" key="1">
    <citation type="submission" date="2020-04" db="EMBL/GenBank/DDBJ databases">
        <title>Draft genome resource of the tomato pathogen Pseudocercospora fuligena.</title>
        <authorList>
            <person name="Zaccaron A."/>
        </authorList>
    </citation>
    <scope>NUCLEOTIDE SEQUENCE</scope>
    <source>
        <strain evidence="4">PF001</strain>
    </source>
</reference>
<comment type="caution">
    <text evidence="4">The sequence shown here is derived from an EMBL/GenBank/DDBJ whole genome shotgun (WGS) entry which is preliminary data.</text>
</comment>
<dbReference type="SMART" id="SM00060">
    <property type="entry name" value="FN3"/>
    <property type="match status" value="3"/>
</dbReference>
<dbReference type="SUPFAM" id="SSF49265">
    <property type="entry name" value="Fibronectin type III"/>
    <property type="match status" value="2"/>
</dbReference>
<dbReference type="InterPro" id="IPR008265">
    <property type="entry name" value="Lipase_GDSL_AS"/>
</dbReference>